<feature type="region of interest" description="Disordered" evidence="2">
    <location>
        <begin position="306"/>
        <end position="325"/>
    </location>
</feature>
<dbReference type="AlphaFoldDB" id="A0A9P4UI86"/>
<keyword evidence="3" id="KW-0732">Signal</keyword>
<name>A0A9P4UI86_9PLEO</name>
<dbReference type="EMBL" id="MU001493">
    <property type="protein sequence ID" value="KAF2450965.1"/>
    <property type="molecule type" value="Genomic_DNA"/>
</dbReference>
<evidence type="ECO:0000313" key="5">
    <source>
        <dbReference type="Proteomes" id="UP000799764"/>
    </source>
</evidence>
<keyword evidence="1" id="KW-0175">Coiled coil</keyword>
<proteinExistence type="predicted"/>
<keyword evidence="5" id="KW-1185">Reference proteome</keyword>
<feature type="signal peptide" evidence="3">
    <location>
        <begin position="1"/>
        <end position="20"/>
    </location>
</feature>
<feature type="coiled-coil region" evidence="1">
    <location>
        <begin position="229"/>
        <end position="256"/>
    </location>
</feature>
<feature type="region of interest" description="Disordered" evidence="2">
    <location>
        <begin position="333"/>
        <end position="374"/>
    </location>
</feature>
<sequence>MRFSKKKLLVACARVLPALAAVLPSEGIRADVARPERRELLELDTQEDYAQATFTVPCAGCLGTSHDDESIVLSVKTYTNKQPCGVSNITLNGAYLPQEWNGDFASGSGSYTGVTDIEENAWFLQHDLDLEWESACLHGEEETDDSAQVLTVNIKSIDGKSLSSPYPGFTLSFKQASPPELLRLQPTPHLIASSGEHAESWRNPPTQLRLAFPAKQGVETFGLPGHAHLEDDIHELRALEAEAGRLREAIAEKKKYIDSQVKKEAQSFKEELRKCDNITCVAKTIASGARGAWRILYIHLRPNPHHHHGPPSMGHPKDDGFHQVWRAGNNKQGNIKIQSDDAPPPPPPPHHDDSGLPPPPPPPPHSHHGAPRMPAPDSPFVISLEIVMGLLCCGCIVTVIRHRCSSLRTRTERAAAREERLTQREYRRAARRHAIRKWWCGNWRDQERMDDYEEKRSLIQHQEGVLEDAMQEEIRQLRAAHGIVNDLVSSAEEGRVVTYPHNYHPYSHSHSHNPLPQPPYSPLSTASTYPPTSIPELPSRPLSRTDSLPGYRSDASASPPAYEEDDDVSDAVANGFRHYPSTVSTASSSSRWTPDSSIIDVSPRPSAETLRYPDIAEGSEFAETSETDFDLKN</sequence>
<evidence type="ECO:0000313" key="4">
    <source>
        <dbReference type="EMBL" id="KAF2450965.1"/>
    </source>
</evidence>
<dbReference type="OrthoDB" id="4225201at2759"/>
<evidence type="ECO:0000256" key="2">
    <source>
        <dbReference type="SAM" id="MobiDB-lite"/>
    </source>
</evidence>
<feature type="chain" id="PRO_5040314198" evidence="3">
    <location>
        <begin position="21"/>
        <end position="633"/>
    </location>
</feature>
<reference evidence="4" key="1">
    <citation type="journal article" date="2020" name="Stud. Mycol.">
        <title>101 Dothideomycetes genomes: a test case for predicting lifestyles and emergence of pathogens.</title>
        <authorList>
            <person name="Haridas S."/>
            <person name="Albert R."/>
            <person name="Binder M."/>
            <person name="Bloem J."/>
            <person name="Labutti K."/>
            <person name="Salamov A."/>
            <person name="Andreopoulos B."/>
            <person name="Baker S."/>
            <person name="Barry K."/>
            <person name="Bills G."/>
            <person name="Bluhm B."/>
            <person name="Cannon C."/>
            <person name="Castanera R."/>
            <person name="Culley D."/>
            <person name="Daum C."/>
            <person name="Ezra D."/>
            <person name="Gonzalez J."/>
            <person name="Henrissat B."/>
            <person name="Kuo A."/>
            <person name="Liang C."/>
            <person name="Lipzen A."/>
            <person name="Lutzoni F."/>
            <person name="Magnuson J."/>
            <person name="Mondo S."/>
            <person name="Nolan M."/>
            <person name="Ohm R."/>
            <person name="Pangilinan J."/>
            <person name="Park H.-J."/>
            <person name="Ramirez L."/>
            <person name="Alfaro M."/>
            <person name="Sun H."/>
            <person name="Tritt A."/>
            <person name="Yoshinaga Y."/>
            <person name="Zwiers L.-H."/>
            <person name="Turgeon B."/>
            <person name="Goodwin S."/>
            <person name="Spatafora J."/>
            <person name="Crous P."/>
            <person name="Grigoriev I."/>
        </authorList>
    </citation>
    <scope>NUCLEOTIDE SEQUENCE</scope>
    <source>
        <strain evidence="4">CBS 690.94</strain>
    </source>
</reference>
<evidence type="ECO:0000256" key="1">
    <source>
        <dbReference type="SAM" id="Coils"/>
    </source>
</evidence>
<comment type="caution">
    <text evidence="4">The sequence shown here is derived from an EMBL/GenBank/DDBJ whole genome shotgun (WGS) entry which is preliminary data.</text>
</comment>
<evidence type="ECO:0000256" key="3">
    <source>
        <dbReference type="SAM" id="SignalP"/>
    </source>
</evidence>
<feature type="compositionally biased region" description="Polar residues" evidence="2">
    <location>
        <begin position="522"/>
        <end position="531"/>
    </location>
</feature>
<organism evidence="4 5">
    <name type="scientific">Karstenula rhodostoma CBS 690.94</name>
    <dbReference type="NCBI Taxonomy" id="1392251"/>
    <lineage>
        <taxon>Eukaryota</taxon>
        <taxon>Fungi</taxon>
        <taxon>Dikarya</taxon>
        <taxon>Ascomycota</taxon>
        <taxon>Pezizomycotina</taxon>
        <taxon>Dothideomycetes</taxon>
        <taxon>Pleosporomycetidae</taxon>
        <taxon>Pleosporales</taxon>
        <taxon>Massarineae</taxon>
        <taxon>Didymosphaeriaceae</taxon>
        <taxon>Karstenula</taxon>
    </lineage>
</organism>
<feature type="compositionally biased region" description="Acidic residues" evidence="2">
    <location>
        <begin position="623"/>
        <end position="633"/>
    </location>
</feature>
<feature type="region of interest" description="Disordered" evidence="2">
    <location>
        <begin position="502"/>
        <end position="633"/>
    </location>
</feature>
<dbReference type="Proteomes" id="UP000799764">
    <property type="component" value="Unassembled WGS sequence"/>
</dbReference>
<accession>A0A9P4UI86</accession>
<gene>
    <name evidence="4" type="ORF">P171DRAFT_427233</name>
</gene>
<feature type="compositionally biased region" description="Low complexity" evidence="2">
    <location>
        <begin position="502"/>
        <end position="514"/>
    </location>
</feature>
<feature type="compositionally biased region" description="Low complexity" evidence="2">
    <location>
        <begin position="581"/>
        <end position="597"/>
    </location>
</feature>
<protein>
    <submittedName>
        <fullName evidence="4">Uncharacterized protein</fullName>
    </submittedName>
</protein>